<dbReference type="Pfam" id="PF02743">
    <property type="entry name" value="dCache_1"/>
    <property type="match status" value="1"/>
</dbReference>
<keyword evidence="7 9" id="KW-0807">Transducer</keyword>
<name>A0ABT2YVP3_9GAMM</name>
<feature type="transmembrane region" description="Helical" evidence="11">
    <location>
        <begin position="391"/>
        <end position="415"/>
    </location>
</feature>
<evidence type="ECO:0000256" key="4">
    <source>
        <dbReference type="ARBA" id="ARBA00022692"/>
    </source>
</evidence>
<feature type="coiled-coil region" evidence="10">
    <location>
        <begin position="655"/>
        <end position="682"/>
    </location>
</feature>
<dbReference type="PANTHER" id="PTHR32089">
    <property type="entry name" value="METHYL-ACCEPTING CHEMOTAXIS PROTEIN MCPB"/>
    <property type="match status" value="1"/>
</dbReference>
<evidence type="ECO:0000256" key="10">
    <source>
        <dbReference type="SAM" id="Coils"/>
    </source>
</evidence>
<comment type="subcellular location">
    <subcellularLocation>
        <location evidence="1">Cell membrane</location>
        <topology evidence="1">Multi-pass membrane protein</topology>
    </subcellularLocation>
</comment>
<comment type="similarity">
    <text evidence="8">Belongs to the methyl-accepting chemotaxis (MCP) protein family.</text>
</comment>
<evidence type="ECO:0000256" key="11">
    <source>
        <dbReference type="SAM" id="Phobius"/>
    </source>
</evidence>
<comment type="caution">
    <text evidence="13">The sequence shown here is derived from an EMBL/GenBank/DDBJ whole genome shotgun (WGS) entry which is preliminary data.</text>
</comment>
<dbReference type="PANTHER" id="PTHR32089:SF120">
    <property type="entry name" value="METHYL-ACCEPTING CHEMOTAXIS PROTEIN TLPQ"/>
    <property type="match status" value="1"/>
</dbReference>
<keyword evidence="4 11" id="KW-0812">Transmembrane</keyword>
<evidence type="ECO:0000259" key="12">
    <source>
        <dbReference type="PROSITE" id="PS50111"/>
    </source>
</evidence>
<evidence type="ECO:0000313" key="14">
    <source>
        <dbReference type="Proteomes" id="UP001209713"/>
    </source>
</evidence>
<dbReference type="Gene3D" id="1.10.287.950">
    <property type="entry name" value="Methyl-accepting chemotaxis protein"/>
    <property type="match status" value="1"/>
</dbReference>
<dbReference type="Gene3D" id="3.30.450.20">
    <property type="entry name" value="PAS domain"/>
    <property type="match status" value="1"/>
</dbReference>
<dbReference type="Pfam" id="PF00015">
    <property type="entry name" value="MCPsignal"/>
    <property type="match status" value="1"/>
</dbReference>
<protein>
    <submittedName>
        <fullName evidence="13">Methyl-accepting chemotaxis protein</fullName>
    </submittedName>
</protein>
<evidence type="ECO:0000313" key="13">
    <source>
        <dbReference type="EMBL" id="MCV2403951.1"/>
    </source>
</evidence>
<reference evidence="13 14" key="1">
    <citation type="submission" date="2022-10" db="EMBL/GenBank/DDBJ databases">
        <title>Marinomonas transparenta sp. nov. and Marinomonas sargassi sp. nov., isolated from marine alga (Sargassum natans (L.) Gaillon).</title>
        <authorList>
            <person name="Wang Y."/>
        </authorList>
    </citation>
    <scope>NUCLEOTIDE SEQUENCE [LARGE SCALE GENOMIC DNA]</scope>
    <source>
        <strain evidence="13 14">C2222</strain>
    </source>
</reference>
<evidence type="ECO:0000256" key="3">
    <source>
        <dbReference type="ARBA" id="ARBA00022500"/>
    </source>
</evidence>
<accession>A0ABT2YVP3</accession>
<keyword evidence="14" id="KW-1185">Reference proteome</keyword>
<dbReference type="EMBL" id="JAOVZB010000007">
    <property type="protein sequence ID" value="MCV2403951.1"/>
    <property type="molecule type" value="Genomic_DNA"/>
</dbReference>
<evidence type="ECO:0000256" key="2">
    <source>
        <dbReference type="ARBA" id="ARBA00022475"/>
    </source>
</evidence>
<dbReference type="SMART" id="SM00283">
    <property type="entry name" value="MA"/>
    <property type="match status" value="1"/>
</dbReference>
<keyword evidence="5 11" id="KW-1133">Transmembrane helix</keyword>
<dbReference type="CDD" id="cd18773">
    <property type="entry name" value="PDC1_HK_sensor"/>
    <property type="match status" value="1"/>
</dbReference>
<proteinExistence type="inferred from homology"/>
<dbReference type="Proteomes" id="UP001209713">
    <property type="component" value="Unassembled WGS sequence"/>
</dbReference>
<dbReference type="InterPro" id="IPR004089">
    <property type="entry name" value="MCPsignal_dom"/>
</dbReference>
<dbReference type="InterPro" id="IPR033479">
    <property type="entry name" value="dCache_1"/>
</dbReference>
<keyword evidence="3" id="KW-0145">Chemotaxis</keyword>
<feature type="domain" description="Methyl-accepting transducer" evidence="12">
    <location>
        <begin position="475"/>
        <end position="711"/>
    </location>
</feature>
<keyword evidence="10" id="KW-0175">Coiled coil</keyword>
<evidence type="ECO:0000256" key="8">
    <source>
        <dbReference type="ARBA" id="ARBA00029447"/>
    </source>
</evidence>
<gene>
    <name evidence="13" type="ORF">OFY17_13865</name>
</gene>
<evidence type="ECO:0000256" key="9">
    <source>
        <dbReference type="PROSITE-ProRule" id="PRU00284"/>
    </source>
</evidence>
<dbReference type="RefSeq" id="WP_263531335.1">
    <property type="nucleotide sequence ID" value="NZ_JAOVZB010000007.1"/>
</dbReference>
<dbReference type="CDD" id="cd11386">
    <property type="entry name" value="MCP_signal"/>
    <property type="match status" value="1"/>
</dbReference>
<organism evidence="13 14">
    <name type="scientific">Marinomonas sargassi</name>
    <dbReference type="NCBI Taxonomy" id="2984494"/>
    <lineage>
        <taxon>Bacteria</taxon>
        <taxon>Pseudomonadati</taxon>
        <taxon>Pseudomonadota</taxon>
        <taxon>Gammaproteobacteria</taxon>
        <taxon>Oceanospirillales</taxon>
        <taxon>Oceanospirillaceae</taxon>
        <taxon>Marinomonas</taxon>
    </lineage>
</organism>
<sequence length="748" mass="80888">MTFKKQVLLILILVGLIPALIVTAISLTFSTSSLKESAFEKVSSLEQSKKALVQEYLHGLEDVVSLLAKSPIVRHSLEDFDAAFKKVSKNETTKLPSMDTIRNDLTRFYSNEFEPALKESSGSLSVPSMSALTTPLSDTAAILQYAYITNNPKPVGSKGELPYSEYGLEYDVVHKKAHSYLTDVQQKFDFYDVFLVNPEGDVVYSVFKELDYATSLADGPYSNSGLAASYRKGLTVSKGGSAFTDFSLYIPSYNAPAGFISAPIYGENNKVLGVLIAQFPIEVLNELMSKREGLGEYGEAYLVGKDNLMRSKSYLDPENHSVKASFQYPDKGRVDAHSIEEAQKGNTGYEILDNYKGDEVISAYTPLEVADLGWVLIIDVSIDEALSSTKVLLDTITVITLIILVAVIAIALAVVKMITKPLGGEPKEIQEIVAQVAGGDLTHEFNASADPASIYGAMSKMTSNLSGLVSQIRQTIHTQSSTSEGLAAITEETSQNIQEQHANTTQISSSMSEMAVSFKEVANNIQEAASASEVADGNLEQSLEIVSRAAQDINAVADELKRSQVSVDNLAQRTEDINAVVETIQGISDQTNLLALNAAIEAARAGETGRGFAVVADEVRGLAQRTQHETQQIAQIISALQTGSQEAQGVIHASVQNAQQVASKSQETVDKLNEAVDNVKRVSDIAVQVSTVSEQQSGVAHDISDRLETVATMSSENEQSIQKIYQSGESISALSDELSVQIERFKIK</sequence>
<evidence type="ECO:0000256" key="1">
    <source>
        <dbReference type="ARBA" id="ARBA00004651"/>
    </source>
</evidence>
<dbReference type="PROSITE" id="PS50111">
    <property type="entry name" value="CHEMOTAXIS_TRANSDUC_2"/>
    <property type="match status" value="1"/>
</dbReference>
<keyword evidence="2" id="KW-1003">Cell membrane</keyword>
<keyword evidence="6 11" id="KW-0472">Membrane</keyword>
<evidence type="ECO:0000256" key="5">
    <source>
        <dbReference type="ARBA" id="ARBA00022989"/>
    </source>
</evidence>
<evidence type="ECO:0000256" key="7">
    <source>
        <dbReference type="ARBA" id="ARBA00023224"/>
    </source>
</evidence>
<dbReference type="SUPFAM" id="SSF58104">
    <property type="entry name" value="Methyl-accepting chemotaxis protein (MCP) signaling domain"/>
    <property type="match status" value="1"/>
</dbReference>
<evidence type="ECO:0000256" key="6">
    <source>
        <dbReference type="ARBA" id="ARBA00023136"/>
    </source>
</evidence>